<comment type="caution">
    <text evidence="1">The sequence shown here is derived from an EMBL/GenBank/DDBJ whole genome shotgun (WGS) entry which is preliminary data.</text>
</comment>
<dbReference type="EMBL" id="CM042014">
    <property type="protein sequence ID" value="KAI3723673.1"/>
    <property type="molecule type" value="Genomic_DNA"/>
</dbReference>
<organism evidence="1 2">
    <name type="scientific">Cichorium intybus</name>
    <name type="common">Chicory</name>
    <dbReference type="NCBI Taxonomy" id="13427"/>
    <lineage>
        <taxon>Eukaryota</taxon>
        <taxon>Viridiplantae</taxon>
        <taxon>Streptophyta</taxon>
        <taxon>Embryophyta</taxon>
        <taxon>Tracheophyta</taxon>
        <taxon>Spermatophyta</taxon>
        <taxon>Magnoliopsida</taxon>
        <taxon>eudicotyledons</taxon>
        <taxon>Gunneridae</taxon>
        <taxon>Pentapetalae</taxon>
        <taxon>asterids</taxon>
        <taxon>campanulids</taxon>
        <taxon>Asterales</taxon>
        <taxon>Asteraceae</taxon>
        <taxon>Cichorioideae</taxon>
        <taxon>Cichorieae</taxon>
        <taxon>Cichoriinae</taxon>
        <taxon>Cichorium</taxon>
    </lineage>
</organism>
<reference evidence="1 2" key="2">
    <citation type="journal article" date="2022" name="Mol. Ecol. Resour.">
        <title>The genomes of chicory, endive, great burdock and yacon provide insights into Asteraceae paleo-polyploidization history and plant inulin production.</title>
        <authorList>
            <person name="Fan W."/>
            <person name="Wang S."/>
            <person name="Wang H."/>
            <person name="Wang A."/>
            <person name="Jiang F."/>
            <person name="Liu H."/>
            <person name="Zhao H."/>
            <person name="Xu D."/>
            <person name="Zhang Y."/>
        </authorList>
    </citation>
    <scope>NUCLEOTIDE SEQUENCE [LARGE SCALE GENOMIC DNA]</scope>
    <source>
        <strain evidence="2">cv. Punajuju</strain>
        <tissue evidence="1">Leaves</tissue>
    </source>
</reference>
<sequence length="179" mass="20863">MVVIFSNFVIWTSINWEILILIYYRISIDLPFPLFLHQFTKMWYMNDENPSNEGDLWMELTILIMKIKVKVKIFVKWLMRVIHQKMRYSGLHSWVTMVFRWRCDGCSGYSGVMVCTLHYSDEDIMTRPLLLVTASVDKMVLKETITVGLCAIDSLEEQSGLAEAGDYGKRNGISSNCER</sequence>
<dbReference type="Proteomes" id="UP001055811">
    <property type="component" value="Linkage Group LG06"/>
</dbReference>
<gene>
    <name evidence="1" type="ORF">L2E82_35429</name>
</gene>
<protein>
    <submittedName>
        <fullName evidence="1">Uncharacterized protein</fullName>
    </submittedName>
</protein>
<keyword evidence="2" id="KW-1185">Reference proteome</keyword>
<reference evidence="2" key="1">
    <citation type="journal article" date="2022" name="Mol. Ecol. Resour.">
        <title>The genomes of chicory, endive, great burdock and yacon provide insights into Asteraceae palaeo-polyploidization history and plant inulin production.</title>
        <authorList>
            <person name="Fan W."/>
            <person name="Wang S."/>
            <person name="Wang H."/>
            <person name="Wang A."/>
            <person name="Jiang F."/>
            <person name="Liu H."/>
            <person name="Zhao H."/>
            <person name="Xu D."/>
            <person name="Zhang Y."/>
        </authorList>
    </citation>
    <scope>NUCLEOTIDE SEQUENCE [LARGE SCALE GENOMIC DNA]</scope>
    <source>
        <strain evidence="2">cv. Punajuju</strain>
    </source>
</reference>
<proteinExistence type="predicted"/>
<evidence type="ECO:0000313" key="1">
    <source>
        <dbReference type="EMBL" id="KAI3723673.1"/>
    </source>
</evidence>
<evidence type="ECO:0000313" key="2">
    <source>
        <dbReference type="Proteomes" id="UP001055811"/>
    </source>
</evidence>
<name>A0ACB9BNQ8_CICIN</name>
<accession>A0ACB9BNQ8</accession>